<evidence type="ECO:0008006" key="4">
    <source>
        <dbReference type="Google" id="ProtNLM"/>
    </source>
</evidence>
<feature type="compositionally biased region" description="Low complexity" evidence="1">
    <location>
        <begin position="75"/>
        <end position="99"/>
    </location>
</feature>
<dbReference type="Proteomes" id="UP000762676">
    <property type="component" value="Unassembled WGS sequence"/>
</dbReference>
<evidence type="ECO:0000256" key="1">
    <source>
        <dbReference type="SAM" id="MobiDB-lite"/>
    </source>
</evidence>
<gene>
    <name evidence="2" type="ORF">ElyMa_005027100</name>
</gene>
<keyword evidence="3" id="KW-1185">Reference proteome</keyword>
<protein>
    <recommendedName>
        <fullName evidence="4">PiggyBac transposable element-derived protein domain-containing protein</fullName>
    </recommendedName>
</protein>
<feature type="region of interest" description="Disordered" evidence="1">
    <location>
        <begin position="22"/>
        <end position="126"/>
    </location>
</feature>
<feature type="compositionally biased region" description="Basic and acidic residues" evidence="1">
    <location>
        <begin position="35"/>
        <end position="46"/>
    </location>
</feature>
<dbReference type="EMBL" id="BMAT01010057">
    <property type="protein sequence ID" value="GFS19231.1"/>
    <property type="molecule type" value="Genomic_DNA"/>
</dbReference>
<dbReference type="AlphaFoldDB" id="A0AAV4JA05"/>
<name>A0AAV4JA05_9GAST</name>
<evidence type="ECO:0000313" key="2">
    <source>
        <dbReference type="EMBL" id="GFS19231.1"/>
    </source>
</evidence>
<comment type="caution">
    <text evidence="2">The sequence shown here is derived from an EMBL/GenBank/DDBJ whole genome shotgun (WGS) entry which is preliminary data.</text>
</comment>
<organism evidence="2 3">
    <name type="scientific">Elysia marginata</name>
    <dbReference type="NCBI Taxonomy" id="1093978"/>
    <lineage>
        <taxon>Eukaryota</taxon>
        <taxon>Metazoa</taxon>
        <taxon>Spiralia</taxon>
        <taxon>Lophotrochozoa</taxon>
        <taxon>Mollusca</taxon>
        <taxon>Gastropoda</taxon>
        <taxon>Heterobranchia</taxon>
        <taxon>Euthyneura</taxon>
        <taxon>Panpulmonata</taxon>
        <taxon>Sacoglossa</taxon>
        <taxon>Placobranchoidea</taxon>
        <taxon>Plakobranchidae</taxon>
        <taxon>Elysia</taxon>
    </lineage>
</organism>
<reference evidence="2 3" key="1">
    <citation type="journal article" date="2021" name="Elife">
        <title>Chloroplast acquisition without the gene transfer in kleptoplastic sea slugs, Plakobranchus ocellatus.</title>
        <authorList>
            <person name="Maeda T."/>
            <person name="Takahashi S."/>
            <person name="Yoshida T."/>
            <person name="Shimamura S."/>
            <person name="Takaki Y."/>
            <person name="Nagai Y."/>
            <person name="Toyoda A."/>
            <person name="Suzuki Y."/>
            <person name="Arimoto A."/>
            <person name="Ishii H."/>
            <person name="Satoh N."/>
            <person name="Nishiyama T."/>
            <person name="Hasebe M."/>
            <person name="Maruyama T."/>
            <person name="Minagawa J."/>
            <person name="Obokata J."/>
            <person name="Shigenobu S."/>
        </authorList>
    </citation>
    <scope>NUCLEOTIDE SEQUENCE [LARGE SCALE GENOMIC DNA]</scope>
</reference>
<accession>A0AAV4JA05</accession>
<proteinExistence type="predicted"/>
<sequence>MYCDKAYLSVDDVLPVFRSPLWPSGKTLAQTPGEAKQDVSRTESRAHRPHTRTAQPGTHLLVDTTAGVRQLRSRNNNNNNNNSSSSSSKNNNKNNNKSNTGINSSERIRPSSLPGVSAATPTGEGD</sequence>
<evidence type="ECO:0000313" key="3">
    <source>
        <dbReference type="Proteomes" id="UP000762676"/>
    </source>
</evidence>